<dbReference type="InterPro" id="IPR023198">
    <property type="entry name" value="PGP-like_dom2"/>
</dbReference>
<dbReference type="InterPro" id="IPR023214">
    <property type="entry name" value="HAD_sf"/>
</dbReference>
<dbReference type="InterPro" id="IPR036412">
    <property type="entry name" value="HAD-like_sf"/>
</dbReference>
<dbReference type="EMBL" id="CVMT01000006">
    <property type="protein sequence ID" value="CRG89478.1"/>
    <property type="molecule type" value="Genomic_DNA"/>
</dbReference>
<feature type="domain" description="Acyltransferase 3" evidence="2">
    <location>
        <begin position="61"/>
        <end position="416"/>
    </location>
</feature>
<dbReference type="GO" id="GO:0016747">
    <property type="term" value="F:acyltransferase activity, transferring groups other than amino-acyl groups"/>
    <property type="evidence" value="ECO:0007669"/>
    <property type="project" value="InterPro"/>
</dbReference>
<feature type="transmembrane region" description="Helical" evidence="1">
    <location>
        <begin position="113"/>
        <end position="133"/>
    </location>
</feature>
<dbReference type="Gene3D" id="3.40.50.1000">
    <property type="entry name" value="HAD superfamily/HAD-like"/>
    <property type="match status" value="1"/>
</dbReference>
<proteinExistence type="predicted"/>
<dbReference type="SFLD" id="SFLDG01129">
    <property type="entry name" value="C1.5:_HAD__Beta-PGM__Phosphata"/>
    <property type="match status" value="1"/>
</dbReference>
<dbReference type="Pfam" id="PF01757">
    <property type="entry name" value="Acyl_transf_3"/>
    <property type="match status" value="1"/>
</dbReference>
<protein>
    <submittedName>
        <fullName evidence="3">UPF0182 protein</fullName>
    </submittedName>
</protein>
<organism evidence="3 4">
    <name type="scientific">Talaromyces islandicus</name>
    <name type="common">Penicillium islandicum</name>
    <dbReference type="NCBI Taxonomy" id="28573"/>
    <lineage>
        <taxon>Eukaryota</taxon>
        <taxon>Fungi</taxon>
        <taxon>Dikarya</taxon>
        <taxon>Ascomycota</taxon>
        <taxon>Pezizomycotina</taxon>
        <taxon>Eurotiomycetes</taxon>
        <taxon>Eurotiomycetidae</taxon>
        <taxon>Eurotiales</taxon>
        <taxon>Trichocomaceae</taxon>
        <taxon>Talaromyces</taxon>
        <taxon>Talaromyces sect. Islandici</taxon>
    </lineage>
</organism>
<name>A0A0U1M1N9_TALIS</name>
<keyword evidence="1" id="KW-0472">Membrane</keyword>
<dbReference type="PANTHER" id="PTHR43481:SF4">
    <property type="entry name" value="GLYCEROL-1-PHOSPHATE PHOSPHOHYDROLASE 1-RELATED"/>
    <property type="match status" value="1"/>
</dbReference>
<dbReference type="SFLD" id="SFLDS00003">
    <property type="entry name" value="Haloacid_Dehalogenase"/>
    <property type="match status" value="1"/>
</dbReference>
<keyword evidence="1" id="KW-1133">Transmembrane helix</keyword>
<sequence>MPTEIKGILDNEKLWKKTAHTEGHDLRTALFFRALRSLGELFRPTYWATSSVNGRKLSRTAYLDGLRGFAALMVYWLHHQLWAHEDYQMSQAFENGFGWNGHNYFAALPGVRIFFSGGHFAVTVFFVISGYVLSAKPLSHIHAGEFVKLGENVGSALFRRWLRLFLPVIATTFIFMTLLHLFDVKTSILDKAPTYHEEVWNWYKEFNNFAFVFRSGGEPWFSYNFHAWSIPIEFRGSILIYTSLMAFSRCTRNTRLLCQLGLISYFIWVADGWFCALFSSGMLLCDLDLLAVNNNLPRVFYSMEPYKQTIFYGLFAVSIYLGGVPSRDADLSKLRDSYGWGYLSYLKPHAMWDYKWFFLIWASSFLVSSVPRISWLRAFFETHFCQYLGRISFAFYLVHGPVLWLVADRLFEKDVRSTQVQQWLVLNLHIFSLTSFQEETAIKTTGKPVYDKLFFSNVDNQIRNSPSMLIRGAVRLLPLISLGLAAFFAIARYKRHVLLKSWTFRYSQWAKNVVIPLEISTEQNASPETAQTWDQYTTGNDEDLYIDPSKITLPPQSQKLQGKTPDFSTISNTHNEIFSLSTSSGRYFPIIFGKHETLNPNIIPHPSSDNKWIIVAQQKAEDDVVAYSRISIQLVCDAVFRPSDDDDDDSNHDYNYFSGNNGNGKSLKCVTSPDILPIAATNSGDRCQARWEPLNLNVGPHDARLFYGPETPYVIYGSNSQYTCFGQWVHDFRMLFDWGPSLNDGVASIGGSNDVFRTPTELYRPAPYGEIEKNWFVFWDTNGDAYVHYDVWPQRSFAKIESQPKSHFPGEDFTDSNNVGPDLANLSSTADSNCMSKYMPEIQDSSNEFIHQATNSLSITLCKRSELNCQPSDFNTFIFTIFQKKVHVGVAGSSYEPYVMLFRHTAPFELHGISTKPFWIHGRKPPQQEAGFREMMYVTSMSWMNHGQKYHGYSDDALFIAFGINDTQTAAIDVRAGDLLKDMGILISSVYYIMPVETHWFSGLLLDFDGTIIDSTEAIEKNWKQIGEDIGIDPDVILLTSHGRRSIDVFAELDPSKSNWDYVCQMEGRIPHLYGQSATEIPGGRHLLVSLHEKKIPHCIVTSGTNGLVTGWLEILKLPRPDHLVVAEDVSKGKPDPSCYLKGQGKLSGFQNADNKDFLVVEDAPAGIRAGQAAGFKVVALTTTHTFQQVKDAGADWIIDDLRGLKVLGRDENSRVRIGFENVRFRKDKADIL</sequence>
<dbReference type="InterPro" id="IPR002656">
    <property type="entry name" value="Acyl_transf_3_dom"/>
</dbReference>
<dbReference type="GO" id="GO:0050308">
    <property type="term" value="F:sugar-phosphatase activity"/>
    <property type="evidence" value="ECO:0007669"/>
    <property type="project" value="TreeGrafter"/>
</dbReference>
<feature type="transmembrane region" description="Helical" evidence="1">
    <location>
        <begin position="356"/>
        <end position="375"/>
    </location>
</feature>
<feature type="transmembrane region" description="Helical" evidence="1">
    <location>
        <begin position="309"/>
        <end position="326"/>
    </location>
</feature>
<evidence type="ECO:0000256" key="1">
    <source>
        <dbReference type="SAM" id="Phobius"/>
    </source>
</evidence>
<dbReference type="InterPro" id="IPR051806">
    <property type="entry name" value="HAD-like_SPP"/>
</dbReference>
<dbReference type="InterPro" id="IPR041492">
    <property type="entry name" value="HAD_2"/>
</dbReference>
<evidence type="ECO:0000259" key="2">
    <source>
        <dbReference type="Pfam" id="PF01757"/>
    </source>
</evidence>
<gene>
    <name evidence="3" type="ORF">PISL3812_06514</name>
</gene>
<feature type="transmembrane region" description="Helical" evidence="1">
    <location>
        <begin position="387"/>
        <end position="407"/>
    </location>
</feature>
<feature type="transmembrane region" description="Helical" evidence="1">
    <location>
        <begin position="256"/>
        <end position="279"/>
    </location>
</feature>
<feature type="transmembrane region" description="Helical" evidence="1">
    <location>
        <begin position="473"/>
        <end position="491"/>
    </location>
</feature>
<keyword evidence="4" id="KW-1185">Reference proteome</keyword>
<evidence type="ECO:0000313" key="4">
    <source>
        <dbReference type="Proteomes" id="UP000054383"/>
    </source>
</evidence>
<dbReference type="InterPro" id="IPR006439">
    <property type="entry name" value="HAD-SF_hydro_IA"/>
</dbReference>
<reference evidence="3 4" key="1">
    <citation type="submission" date="2015-04" db="EMBL/GenBank/DDBJ databases">
        <authorList>
            <person name="Syromyatnikov M.Y."/>
            <person name="Popov V.N."/>
        </authorList>
    </citation>
    <scope>NUCLEOTIDE SEQUENCE [LARGE SCALE GENOMIC DNA]</scope>
    <source>
        <strain evidence="3">WF-38-12</strain>
    </source>
</reference>
<dbReference type="Gene3D" id="1.10.150.240">
    <property type="entry name" value="Putative phosphatase, domain 2"/>
    <property type="match status" value="1"/>
</dbReference>
<keyword evidence="1" id="KW-0812">Transmembrane</keyword>
<feature type="transmembrane region" description="Helical" evidence="1">
    <location>
        <begin position="164"/>
        <end position="182"/>
    </location>
</feature>
<dbReference type="SUPFAM" id="SSF56784">
    <property type="entry name" value="HAD-like"/>
    <property type="match status" value="1"/>
</dbReference>
<dbReference type="AlphaFoldDB" id="A0A0U1M1N9"/>
<accession>A0A0U1M1N9</accession>
<dbReference type="NCBIfam" id="TIGR01509">
    <property type="entry name" value="HAD-SF-IA-v3"/>
    <property type="match status" value="1"/>
</dbReference>
<dbReference type="PANTHER" id="PTHR43481">
    <property type="entry name" value="FRUCTOSE-1-PHOSPHATE PHOSPHATASE"/>
    <property type="match status" value="1"/>
</dbReference>
<dbReference type="OrthoDB" id="5819582at2759"/>
<dbReference type="CDD" id="cd07527">
    <property type="entry name" value="HAD_ScGPP-like"/>
    <property type="match status" value="1"/>
</dbReference>
<evidence type="ECO:0000313" key="3">
    <source>
        <dbReference type="EMBL" id="CRG89478.1"/>
    </source>
</evidence>
<dbReference type="Pfam" id="PF13419">
    <property type="entry name" value="HAD_2"/>
    <property type="match status" value="1"/>
</dbReference>
<dbReference type="Proteomes" id="UP000054383">
    <property type="component" value="Unassembled WGS sequence"/>
</dbReference>
<dbReference type="STRING" id="28573.A0A0U1M1N9"/>